<protein>
    <recommendedName>
        <fullName evidence="2">DUF402 domain-containing protein</fullName>
    </recommendedName>
</protein>
<dbReference type="InterPro" id="IPR007295">
    <property type="entry name" value="DUF402"/>
</dbReference>
<name>A0A6J4U6E3_9BACT</name>
<organism evidence="3">
    <name type="scientific">uncultured Thermomicrobiales bacterium</name>
    <dbReference type="NCBI Taxonomy" id="1645740"/>
    <lineage>
        <taxon>Bacteria</taxon>
        <taxon>Pseudomonadati</taxon>
        <taxon>Thermomicrobiota</taxon>
        <taxon>Thermomicrobia</taxon>
        <taxon>Thermomicrobiales</taxon>
        <taxon>environmental samples</taxon>
    </lineage>
</organism>
<keyword evidence="1" id="KW-0378">Hydrolase</keyword>
<evidence type="ECO:0000313" key="3">
    <source>
        <dbReference type="EMBL" id="CAA9542285.1"/>
    </source>
</evidence>
<gene>
    <name evidence="3" type="ORF">AVDCRST_MAG33-129</name>
</gene>
<dbReference type="PANTHER" id="PTHR39159:SF1">
    <property type="entry name" value="UPF0374 PROTEIN YGAC"/>
    <property type="match status" value="1"/>
</dbReference>
<evidence type="ECO:0000256" key="1">
    <source>
        <dbReference type="ARBA" id="ARBA00022801"/>
    </source>
</evidence>
<dbReference type="Pfam" id="PF04167">
    <property type="entry name" value="DUF402"/>
    <property type="match status" value="1"/>
</dbReference>
<feature type="domain" description="DUF402" evidence="2">
    <location>
        <begin position="68"/>
        <end position="176"/>
    </location>
</feature>
<dbReference type="SUPFAM" id="SSF159234">
    <property type="entry name" value="FomD-like"/>
    <property type="match status" value="1"/>
</dbReference>
<dbReference type="InterPro" id="IPR050212">
    <property type="entry name" value="Ntdp-like"/>
</dbReference>
<accession>A0A6J4U6E3</accession>
<dbReference type="InterPro" id="IPR035930">
    <property type="entry name" value="FomD-like_sf"/>
</dbReference>
<dbReference type="Gene3D" id="2.40.380.10">
    <property type="entry name" value="FomD-like"/>
    <property type="match status" value="1"/>
</dbReference>
<dbReference type="AlphaFoldDB" id="A0A6J4U6E3"/>
<evidence type="ECO:0000259" key="2">
    <source>
        <dbReference type="Pfam" id="PF04167"/>
    </source>
</evidence>
<dbReference type="EMBL" id="CADCWK010000011">
    <property type="protein sequence ID" value="CAA9542285.1"/>
    <property type="molecule type" value="Genomic_DNA"/>
</dbReference>
<dbReference type="PANTHER" id="PTHR39159">
    <property type="match status" value="1"/>
</dbReference>
<proteinExistence type="predicted"/>
<sequence length="214" mass="24174">MWDYGDHVVLRFIRNRPADVILPVTVVADADEYTALYVPAGAVYKGQATREGRRLDRSLPFLERERLVGGLADTTWTDTNVLMVQRPASLASISLFWDAGTGEFRNWYVNFQAPLARTRVGFDTADYLLDLVVQPDLSYAWKDQDEFREAREHGLISSGILNAVETAAHRAEQDVLTRSWPYDAGFEGWRPEPGWALPTLGLDWAEELSWPDAG</sequence>
<reference evidence="3" key="1">
    <citation type="submission" date="2020-02" db="EMBL/GenBank/DDBJ databases">
        <authorList>
            <person name="Meier V. D."/>
        </authorList>
    </citation>
    <scope>NUCLEOTIDE SEQUENCE</scope>
    <source>
        <strain evidence="3">AVDCRST_MAG33</strain>
    </source>
</reference>
<dbReference type="GO" id="GO:0016787">
    <property type="term" value="F:hydrolase activity"/>
    <property type="evidence" value="ECO:0007669"/>
    <property type="project" value="UniProtKB-KW"/>
</dbReference>